<sequence length="160" mass="16802">MYASALRTSSKAVSANARQSYALAARRVAGRRAFRLRSTAAALASTRATDMPPTLSPAGRLRSRTSDISDLLRGRHDAKTSTDSQQRPPPIPTHLADPVTPTTKPKGKFSFLGRKRKPSAVSPSSARVANDAVAAKQGQDGEGALQSSPGLDPRVDAPTG</sequence>
<evidence type="ECO:0000313" key="2">
    <source>
        <dbReference type="Proteomes" id="UP001144978"/>
    </source>
</evidence>
<accession>A0ACC1PTV8</accession>
<dbReference type="Proteomes" id="UP001144978">
    <property type="component" value="Unassembled WGS sequence"/>
</dbReference>
<name>A0ACC1PTV8_9APHY</name>
<reference evidence="1" key="1">
    <citation type="submission" date="2022-08" db="EMBL/GenBank/DDBJ databases">
        <title>Genome Sequence of Pycnoporus sanguineus.</title>
        <authorList>
            <person name="Buettner E."/>
        </authorList>
    </citation>
    <scope>NUCLEOTIDE SEQUENCE</scope>
    <source>
        <strain evidence="1">CG-C14</strain>
    </source>
</reference>
<protein>
    <submittedName>
        <fullName evidence="1">Uncharacterized protein</fullName>
    </submittedName>
</protein>
<organism evidence="1 2">
    <name type="scientific">Trametes sanguinea</name>
    <dbReference type="NCBI Taxonomy" id="158606"/>
    <lineage>
        <taxon>Eukaryota</taxon>
        <taxon>Fungi</taxon>
        <taxon>Dikarya</taxon>
        <taxon>Basidiomycota</taxon>
        <taxon>Agaricomycotina</taxon>
        <taxon>Agaricomycetes</taxon>
        <taxon>Polyporales</taxon>
        <taxon>Polyporaceae</taxon>
        <taxon>Trametes</taxon>
    </lineage>
</organism>
<keyword evidence="2" id="KW-1185">Reference proteome</keyword>
<comment type="caution">
    <text evidence="1">The sequence shown here is derived from an EMBL/GenBank/DDBJ whole genome shotgun (WGS) entry which is preliminary data.</text>
</comment>
<gene>
    <name evidence="1" type="ORF">NUW54_g6456</name>
</gene>
<evidence type="ECO:0000313" key="1">
    <source>
        <dbReference type="EMBL" id="KAJ3001389.1"/>
    </source>
</evidence>
<proteinExistence type="predicted"/>
<dbReference type="EMBL" id="JANSHE010001722">
    <property type="protein sequence ID" value="KAJ3001389.1"/>
    <property type="molecule type" value="Genomic_DNA"/>
</dbReference>